<name>A0AAW0KD62_QUESU</name>
<keyword evidence="5" id="KW-0520">NAD</keyword>
<dbReference type="Proteomes" id="UP000237347">
    <property type="component" value="Unassembled WGS sequence"/>
</dbReference>
<dbReference type="Gene3D" id="1.10.10.970">
    <property type="entry name" value="RNA 2'-phosphotransferase, Tpt1/KptA family, N-terminal domain"/>
    <property type="match status" value="1"/>
</dbReference>
<feature type="region of interest" description="Disordered" evidence="7">
    <location>
        <begin position="56"/>
        <end position="99"/>
    </location>
</feature>
<accession>A0AAW0KD62</accession>
<evidence type="ECO:0000256" key="1">
    <source>
        <dbReference type="ARBA" id="ARBA00003343"/>
    </source>
</evidence>
<dbReference type="Gene3D" id="3.20.170.30">
    <property type="match status" value="1"/>
</dbReference>
<comment type="similarity">
    <text evidence="2">Belongs to the KptA/TPT1 family.</text>
</comment>
<dbReference type="AlphaFoldDB" id="A0AAW0KD62"/>
<evidence type="ECO:0000256" key="7">
    <source>
        <dbReference type="SAM" id="MobiDB-lite"/>
    </source>
</evidence>
<evidence type="ECO:0000256" key="4">
    <source>
        <dbReference type="ARBA" id="ARBA00022679"/>
    </source>
</evidence>
<dbReference type="GO" id="GO:0006388">
    <property type="term" value="P:tRNA splicing, via endonucleolytic cleavage and ligation"/>
    <property type="evidence" value="ECO:0007669"/>
    <property type="project" value="TreeGrafter"/>
</dbReference>
<keyword evidence="4" id="KW-0808">Transferase</keyword>
<evidence type="ECO:0000256" key="3">
    <source>
        <dbReference type="ARBA" id="ARBA00012007"/>
    </source>
</evidence>
<dbReference type="GO" id="GO:0000215">
    <property type="term" value="F:tRNA 2'-phosphotransferase activity"/>
    <property type="evidence" value="ECO:0007669"/>
    <property type="project" value="UniProtKB-EC"/>
</dbReference>
<feature type="compositionally biased region" description="Polar residues" evidence="7">
    <location>
        <begin position="56"/>
        <end position="69"/>
    </location>
</feature>
<evidence type="ECO:0000313" key="8">
    <source>
        <dbReference type="EMBL" id="KAK7837350.1"/>
    </source>
</evidence>
<dbReference type="PANTHER" id="PTHR12684:SF2">
    <property type="entry name" value="TRNA 2'-PHOSPHOTRANSFERASE 1"/>
    <property type="match status" value="1"/>
</dbReference>
<comment type="function">
    <text evidence="1">Catalyzes the last step of tRNA splicing, the transfer of the splice junction 2'-phosphate from ligated tRNA to NAD to produce ADP-ribose 1''-2'' cyclic phosphate.</text>
</comment>
<sequence>MCASLVTSSCVKLLRCCPVFLPPVPTALLLTRSRSPRTLLLGCFVEKNSNTVLPSNTSPFASFAHSSTSGGRGRGMEKRNDRERSRGRGGDGGGGGSGKDKIDALGRLLTRILRHMATKLNLNMRSDGYVKVQDLLNLNMQTFANIPLRSHTIDDIKEAVRKDNKQRFSLLEENGELLIRANQGHTLTTVESESLLKPILSPEEVPGMRRDVNTLIFLDVRKALEEGMKLYISENKVILTEGFDGVVPVKYFERIESWPDRKSIPFEHISNE</sequence>
<dbReference type="EC" id="2.7.1.160" evidence="3"/>
<dbReference type="EMBL" id="PKMF04000331">
    <property type="protein sequence ID" value="KAK7837350.1"/>
    <property type="molecule type" value="Genomic_DNA"/>
</dbReference>
<reference evidence="8 9" key="1">
    <citation type="journal article" date="2018" name="Sci. Data">
        <title>The draft genome sequence of cork oak.</title>
        <authorList>
            <person name="Ramos A.M."/>
            <person name="Usie A."/>
            <person name="Barbosa P."/>
            <person name="Barros P.M."/>
            <person name="Capote T."/>
            <person name="Chaves I."/>
            <person name="Simoes F."/>
            <person name="Abreu I."/>
            <person name="Carrasquinho I."/>
            <person name="Faro C."/>
            <person name="Guimaraes J.B."/>
            <person name="Mendonca D."/>
            <person name="Nobrega F."/>
            <person name="Rodrigues L."/>
            <person name="Saibo N.J.M."/>
            <person name="Varela M.C."/>
            <person name="Egas C."/>
            <person name="Matos J."/>
            <person name="Miguel C.M."/>
            <person name="Oliveira M.M."/>
            <person name="Ricardo C.P."/>
            <person name="Goncalves S."/>
        </authorList>
    </citation>
    <scope>NUCLEOTIDE SEQUENCE [LARGE SCALE GENOMIC DNA]</scope>
    <source>
        <strain evidence="9">cv. HL8</strain>
    </source>
</reference>
<evidence type="ECO:0000256" key="5">
    <source>
        <dbReference type="ARBA" id="ARBA00023027"/>
    </source>
</evidence>
<dbReference type="InterPro" id="IPR042081">
    <property type="entry name" value="RNA_2'-PTrans_C"/>
</dbReference>
<comment type="catalytic activity">
    <reaction evidence="6">
        <text>2'-phospho-[ligated tRNA] + NAD(+) = mature tRNA + ADP-alpha-D-ribose 1'',2''-cyclic phosphate + nicotinamide</text>
        <dbReference type="Rhea" id="RHEA:23324"/>
        <dbReference type="Rhea" id="RHEA-COMP:11106"/>
        <dbReference type="Rhea" id="RHEA-COMP:11107"/>
        <dbReference type="ChEBI" id="CHEBI:17154"/>
        <dbReference type="ChEBI" id="CHEBI:57540"/>
        <dbReference type="ChEBI" id="CHEBI:76596"/>
        <dbReference type="ChEBI" id="CHEBI:82883"/>
        <dbReference type="ChEBI" id="CHEBI:85027"/>
        <dbReference type="EC" id="2.7.1.160"/>
    </reaction>
</comment>
<comment type="caution">
    <text evidence="8">The sequence shown here is derived from an EMBL/GenBank/DDBJ whole genome shotgun (WGS) entry which is preliminary data.</text>
</comment>
<evidence type="ECO:0000256" key="2">
    <source>
        <dbReference type="ARBA" id="ARBA00009836"/>
    </source>
</evidence>
<proteinExistence type="inferred from homology"/>
<dbReference type="Pfam" id="PF01885">
    <property type="entry name" value="PTS_2-RNA"/>
    <property type="match status" value="1"/>
</dbReference>
<protein>
    <recommendedName>
        <fullName evidence="3">2'-phosphotransferase</fullName>
        <ecNumber evidence="3">2.7.1.160</ecNumber>
    </recommendedName>
</protein>
<dbReference type="PANTHER" id="PTHR12684">
    <property type="entry name" value="PUTATIVE PHOSPHOTRANSFERASE"/>
    <property type="match status" value="1"/>
</dbReference>
<evidence type="ECO:0000313" key="9">
    <source>
        <dbReference type="Proteomes" id="UP000237347"/>
    </source>
</evidence>
<gene>
    <name evidence="8" type="ORF">CFP56_021343</name>
</gene>
<dbReference type="InterPro" id="IPR002745">
    <property type="entry name" value="Ptrans_KptA/Tpt1"/>
</dbReference>
<evidence type="ECO:0000256" key="6">
    <source>
        <dbReference type="ARBA" id="ARBA00047949"/>
    </source>
</evidence>
<feature type="compositionally biased region" description="Basic and acidic residues" evidence="7">
    <location>
        <begin position="74"/>
        <end position="89"/>
    </location>
</feature>
<keyword evidence="9" id="KW-1185">Reference proteome</keyword>
<dbReference type="SUPFAM" id="SSF56399">
    <property type="entry name" value="ADP-ribosylation"/>
    <property type="match status" value="1"/>
</dbReference>
<organism evidence="8 9">
    <name type="scientific">Quercus suber</name>
    <name type="common">Cork oak</name>
    <dbReference type="NCBI Taxonomy" id="58331"/>
    <lineage>
        <taxon>Eukaryota</taxon>
        <taxon>Viridiplantae</taxon>
        <taxon>Streptophyta</taxon>
        <taxon>Embryophyta</taxon>
        <taxon>Tracheophyta</taxon>
        <taxon>Spermatophyta</taxon>
        <taxon>Magnoliopsida</taxon>
        <taxon>eudicotyledons</taxon>
        <taxon>Gunneridae</taxon>
        <taxon>Pentapetalae</taxon>
        <taxon>rosids</taxon>
        <taxon>fabids</taxon>
        <taxon>Fagales</taxon>
        <taxon>Fagaceae</taxon>
        <taxon>Quercus</taxon>
    </lineage>
</organism>
<dbReference type="InterPro" id="IPR042080">
    <property type="entry name" value="RNA_2'-PTrans_N"/>
</dbReference>